<dbReference type="GO" id="GO:0046872">
    <property type="term" value="F:metal ion binding"/>
    <property type="evidence" value="ECO:0007669"/>
    <property type="project" value="UniProtKB-KW"/>
</dbReference>
<dbReference type="Proteomes" id="UP000009222">
    <property type="component" value="Chromosome"/>
</dbReference>
<name>F5Y6R1_LEAAZ</name>
<dbReference type="HOGENOM" id="CLU_035710_0_0_12"/>
<sequence>MKALTVLYGGSLAPEAFEPVFSGKSAFSLALEKARSFPGTEKIALLGLTGTEYPGIPAESSDFILVRSDKWTKKSLLEKISSLGEGFALTFFAWADCPFLDPVLAKALADRHLRYAAEYSYADGWPYGFAPELLSPGTAGILCKILGDDDGGTVERDTLFSVLQKDINAFDIETEISPVDLRRHRLSLSADSARNLLLIKRFFDAGLKGCSEAADLIEKHPGLLRTLPAFYSIQVSGACPQACSLCPWPKASQADKGIPVTERRDFMGKADFGSLLDKIAAFSSDAVIDLSLWGDLSLHPDKMELIQMALAKPGLSLVIETSGLGWKASELEELARVAANAPSRKTPALPGAALSWIVSLDASDPERYKEVRGPGYAEAVDCAKKLLDLFPGNAYVQAVRVKGFEDDIEKFYRYWKEAVPGKGQSHVIIQKYDDFCGALPKLQASDLSPVKRLPCWHLMRDMAILIDGKVPVCKEVSAARGAAEDRSLGNVFDDPLEDIWKKGEALYLEHGASEYPGMCAECDEYYTYNF</sequence>
<reference evidence="7 8" key="2">
    <citation type="journal article" date="2011" name="ISME J.">
        <title>RNA-seq reveals cooperative metabolic interactions between two termite-gut spirochete species in co-culture.</title>
        <authorList>
            <person name="Rosenthal A.Z."/>
            <person name="Matson E.G."/>
            <person name="Eldar A."/>
            <person name="Leadbetter J.R."/>
        </authorList>
    </citation>
    <scope>NUCLEOTIDE SEQUENCE [LARGE SCALE GENOMIC DNA]</scope>
    <source>
        <strain evidence="8">ATCC BAA-888 / DSM 13862 / ZAS-9</strain>
    </source>
</reference>
<dbReference type="Gene3D" id="3.20.20.70">
    <property type="entry name" value="Aldolase class I"/>
    <property type="match status" value="1"/>
</dbReference>
<evidence type="ECO:0000256" key="2">
    <source>
        <dbReference type="ARBA" id="ARBA00022691"/>
    </source>
</evidence>
<accession>F5Y6R1</accession>
<keyword evidence="4" id="KW-0408">Iron</keyword>
<organism evidence="7 8">
    <name type="scientific">Leadbettera azotonutricia (strain ATCC BAA-888 / DSM 13862 / ZAS-9)</name>
    <name type="common">Treponema azotonutricium</name>
    <dbReference type="NCBI Taxonomy" id="545695"/>
    <lineage>
        <taxon>Bacteria</taxon>
        <taxon>Pseudomonadati</taxon>
        <taxon>Spirochaetota</taxon>
        <taxon>Spirochaetia</taxon>
        <taxon>Spirochaetales</taxon>
        <taxon>Breznakiellaceae</taxon>
        <taxon>Leadbettera</taxon>
    </lineage>
</organism>
<gene>
    <name evidence="7" type="ordered locus">TREAZ_1209</name>
</gene>
<dbReference type="RefSeq" id="WP_015710785.1">
    <property type="nucleotide sequence ID" value="NC_015577.1"/>
</dbReference>
<dbReference type="GO" id="GO:0003824">
    <property type="term" value="F:catalytic activity"/>
    <property type="evidence" value="ECO:0007669"/>
    <property type="project" value="InterPro"/>
</dbReference>
<dbReference type="eggNOG" id="COG0535">
    <property type="taxonomic scope" value="Bacteria"/>
</dbReference>
<dbReference type="InParanoid" id="F5Y6R1"/>
<dbReference type="EMBL" id="CP001841">
    <property type="protein sequence ID" value="AEF82103.1"/>
    <property type="molecule type" value="Genomic_DNA"/>
</dbReference>
<dbReference type="InterPro" id="IPR027608">
    <property type="entry name" value="Spiro_SPASM"/>
</dbReference>
<evidence type="ECO:0000259" key="6">
    <source>
        <dbReference type="Pfam" id="PF13186"/>
    </source>
</evidence>
<evidence type="ECO:0000256" key="1">
    <source>
        <dbReference type="ARBA" id="ARBA00001966"/>
    </source>
</evidence>
<dbReference type="InterPro" id="IPR023885">
    <property type="entry name" value="4Fe4S-binding_SPASM_dom"/>
</dbReference>
<dbReference type="InterPro" id="IPR050377">
    <property type="entry name" value="Radical_SAM_PqqE_MftC-like"/>
</dbReference>
<evidence type="ECO:0000256" key="5">
    <source>
        <dbReference type="ARBA" id="ARBA00023014"/>
    </source>
</evidence>
<comment type="cofactor">
    <cofactor evidence="1">
        <name>[4Fe-4S] cluster</name>
        <dbReference type="ChEBI" id="CHEBI:49883"/>
    </cofactor>
</comment>
<evidence type="ECO:0000313" key="7">
    <source>
        <dbReference type="EMBL" id="AEF82103.1"/>
    </source>
</evidence>
<dbReference type="CDD" id="cd01335">
    <property type="entry name" value="Radical_SAM"/>
    <property type="match status" value="1"/>
</dbReference>
<reference evidence="8" key="1">
    <citation type="submission" date="2009-12" db="EMBL/GenBank/DDBJ databases">
        <title>Complete sequence of Treponema azotonutricium strain ZAS-9.</title>
        <authorList>
            <person name="Tetu S.G."/>
            <person name="Matson E."/>
            <person name="Ren Q."/>
            <person name="Seshadri R."/>
            <person name="Elbourne L."/>
            <person name="Hassan K.A."/>
            <person name="Durkin A."/>
            <person name="Radune D."/>
            <person name="Mohamoud Y."/>
            <person name="Shay R."/>
            <person name="Jin S."/>
            <person name="Zhang X."/>
            <person name="Lucey K."/>
            <person name="Ballor N.R."/>
            <person name="Ottesen E."/>
            <person name="Rosenthal R."/>
            <person name="Allen A."/>
            <person name="Leadbetter J.R."/>
            <person name="Paulsen I.T."/>
        </authorList>
    </citation>
    <scope>NUCLEOTIDE SEQUENCE [LARGE SCALE GENOMIC DNA]</scope>
    <source>
        <strain evidence="8">ATCC BAA-888 / DSM 13862 / ZAS-9</strain>
    </source>
</reference>
<evidence type="ECO:0000313" key="8">
    <source>
        <dbReference type="Proteomes" id="UP000009222"/>
    </source>
</evidence>
<dbReference type="CDD" id="cd21109">
    <property type="entry name" value="SPASM"/>
    <property type="match status" value="1"/>
</dbReference>
<dbReference type="SFLD" id="SFLDS00029">
    <property type="entry name" value="Radical_SAM"/>
    <property type="match status" value="1"/>
</dbReference>
<proteinExistence type="predicted"/>
<dbReference type="InterPro" id="IPR058240">
    <property type="entry name" value="rSAM_sf"/>
</dbReference>
<dbReference type="AlphaFoldDB" id="F5Y6R1"/>
<feature type="domain" description="4Fe4S-binding SPASM" evidence="6">
    <location>
        <begin position="455"/>
        <end position="523"/>
    </location>
</feature>
<dbReference type="GO" id="GO:0051536">
    <property type="term" value="F:iron-sulfur cluster binding"/>
    <property type="evidence" value="ECO:0007669"/>
    <property type="project" value="UniProtKB-KW"/>
</dbReference>
<dbReference type="PANTHER" id="PTHR11228:SF7">
    <property type="entry name" value="PQQA PEPTIDE CYCLASE"/>
    <property type="match status" value="1"/>
</dbReference>
<dbReference type="InterPro" id="IPR013785">
    <property type="entry name" value="Aldolase_TIM"/>
</dbReference>
<dbReference type="SUPFAM" id="SSF102114">
    <property type="entry name" value="Radical SAM enzymes"/>
    <property type="match status" value="1"/>
</dbReference>
<keyword evidence="2" id="KW-0949">S-adenosyl-L-methionine</keyword>
<dbReference type="Pfam" id="PF13186">
    <property type="entry name" value="SPASM"/>
    <property type="match status" value="1"/>
</dbReference>
<dbReference type="STRING" id="545695.TREAZ_1209"/>
<dbReference type="NCBIfam" id="TIGR04321">
    <property type="entry name" value="spiroSPASM"/>
    <property type="match status" value="1"/>
</dbReference>
<dbReference type="KEGG" id="taz:TREAZ_1209"/>
<dbReference type="InterPro" id="IPR007197">
    <property type="entry name" value="rSAM"/>
</dbReference>
<keyword evidence="5" id="KW-0411">Iron-sulfur</keyword>
<dbReference type="OrthoDB" id="335556at2"/>
<evidence type="ECO:0000256" key="3">
    <source>
        <dbReference type="ARBA" id="ARBA00022723"/>
    </source>
</evidence>
<evidence type="ECO:0000256" key="4">
    <source>
        <dbReference type="ARBA" id="ARBA00023004"/>
    </source>
</evidence>
<protein>
    <submittedName>
        <fullName evidence="7">Radical SAM domain protein</fullName>
    </submittedName>
</protein>
<keyword evidence="8" id="KW-1185">Reference proteome</keyword>
<dbReference type="PANTHER" id="PTHR11228">
    <property type="entry name" value="RADICAL SAM DOMAIN PROTEIN"/>
    <property type="match status" value="1"/>
</dbReference>
<keyword evidence="3" id="KW-0479">Metal-binding</keyword>